<comment type="caution">
    <text evidence="1">The sequence shown here is derived from an EMBL/GenBank/DDBJ whole genome shotgun (WGS) entry which is preliminary data.</text>
</comment>
<keyword evidence="2" id="KW-1185">Reference proteome</keyword>
<organism evidence="1 2">
    <name type="scientific">Sulfobacillus harzensis</name>
    <dbReference type="NCBI Taxonomy" id="2729629"/>
    <lineage>
        <taxon>Bacteria</taxon>
        <taxon>Bacillati</taxon>
        <taxon>Bacillota</taxon>
        <taxon>Clostridia</taxon>
        <taxon>Eubacteriales</taxon>
        <taxon>Clostridiales Family XVII. Incertae Sedis</taxon>
        <taxon>Sulfobacillus</taxon>
    </lineage>
</organism>
<gene>
    <name evidence="1" type="ORF">HIJ39_07195</name>
</gene>
<evidence type="ECO:0008006" key="3">
    <source>
        <dbReference type="Google" id="ProtNLM"/>
    </source>
</evidence>
<accession>A0A7Y0L2S4</accession>
<dbReference type="EMBL" id="JABBVZ010000017">
    <property type="protein sequence ID" value="NMP22135.1"/>
    <property type="molecule type" value="Genomic_DNA"/>
</dbReference>
<proteinExistence type="predicted"/>
<reference evidence="1 2" key="1">
    <citation type="submission" date="2020-04" db="EMBL/GenBank/DDBJ databases">
        <authorList>
            <person name="Zhang R."/>
            <person name="Schippers A."/>
        </authorList>
    </citation>
    <scope>NUCLEOTIDE SEQUENCE [LARGE SCALE GENOMIC DNA]</scope>
    <source>
        <strain evidence="1 2">DSM 109850</strain>
    </source>
</reference>
<dbReference type="AlphaFoldDB" id="A0A7Y0L2S4"/>
<evidence type="ECO:0000313" key="1">
    <source>
        <dbReference type="EMBL" id="NMP22135.1"/>
    </source>
</evidence>
<sequence>MVAVDKGTEAIIDDGLLIYRGRIVAGRSAKREATRTAAVRRAIFDDPEHRSQVAQAVASLNADSVLVLGTSRHMVERILTALGLEDIPIEWVPIETVASPDERRLAQYIRQSEGKHVIPAPTMEVQKSFSGYLVDPLRFIFRRKGRQVEVEKSIVRPTYSSMGRFYIADTVLSAIVVHAGHRVPGIARVSRVMVQSSQDGILIQVDVTPAVTRNLFSLLRQVQAEIRQDIEMMTSINVLGVRVETRRILIGPS</sequence>
<name>A0A7Y0L2S4_9FIRM</name>
<dbReference type="Proteomes" id="UP000533476">
    <property type="component" value="Unassembled WGS sequence"/>
</dbReference>
<evidence type="ECO:0000313" key="2">
    <source>
        <dbReference type="Proteomes" id="UP000533476"/>
    </source>
</evidence>
<protein>
    <recommendedName>
        <fullName evidence="3">Asp23/Gls24 family envelope stress response protein</fullName>
    </recommendedName>
</protein>